<gene>
    <name evidence="3" type="ORF">A2397_04695</name>
</gene>
<dbReference type="AlphaFoldDB" id="A0A1F4ZQH0"/>
<evidence type="ECO:0008006" key="5">
    <source>
        <dbReference type="Google" id="ProtNLM"/>
    </source>
</evidence>
<organism evidence="3 4">
    <name type="scientific">Candidatus Amesbacteria bacterium RIFOXYB1_FULL_44_23</name>
    <dbReference type="NCBI Taxonomy" id="1797263"/>
    <lineage>
        <taxon>Bacteria</taxon>
        <taxon>Candidatus Amesiibacteriota</taxon>
    </lineage>
</organism>
<evidence type="ECO:0000313" key="3">
    <source>
        <dbReference type="EMBL" id="OGD08683.1"/>
    </source>
</evidence>
<evidence type="ECO:0000256" key="1">
    <source>
        <dbReference type="SAM" id="Coils"/>
    </source>
</evidence>
<evidence type="ECO:0000313" key="4">
    <source>
        <dbReference type="Proteomes" id="UP000176424"/>
    </source>
</evidence>
<dbReference type="EMBL" id="MEXR01000053">
    <property type="protein sequence ID" value="OGD08683.1"/>
    <property type="molecule type" value="Genomic_DNA"/>
</dbReference>
<reference evidence="3 4" key="1">
    <citation type="journal article" date="2016" name="Nat. Commun.">
        <title>Thousands of microbial genomes shed light on interconnected biogeochemical processes in an aquifer system.</title>
        <authorList>
            <person name="Anantharaman K."/>
            <person name="Brown C.T."/>
            <person name="Hug L.A."/>
            <person name="Sharon I."/>
            <person name="Castelle C.J."/>
            <person name="Probst A.J."/>
            <person name="Thomas B.C."/>
            <person name="Singh A."/>
            <person name="Wilkins M.J."/>
            <person name="Karaoz U."/>
            <person name="Brodie E.L."/>
            <person name="Williams K.H."/>
            <person name="Hubbard S.S."/>
            <person name="Banfield J.F."/>
        </authorList>
    </citation>
    <scope>NUCLEOTIDE SEQUENCE [LARGE SCALE GENOMIC DNA]</scope>
</reference>
<dbReference type="Proteomes" id="UP000176424">
    <property type="component" value="Unassembled WGS sequence"/>
</dbReference>
<comment type="caution">
    <text evidence="3">The sequence shown here is derived from an EMBL/GenBank/DDBJ whole genome shotgun (WGS) entry which is preliminary data.</text>
</comment>
<keyword evidence="1" id="KW-0175">Coiled coil</keyword>
<proteinExistence type="predicted"/>
<feature type="chain" id="PRO_5009516066" description="DUF5667 domain-containing protein" evidence="2">
    <location>
        <begin position="24"/>
        <end position="222"/>
    </location>
</feature>
<dbReference type="STRING" id="1797263.A2397_04695"/>
<accession>A0A1F4ZQH0</accession>
<evidence type="ECO:0000256" key="2">
    <source>
        <dbReference type="SAM" id="SignalP"/>
    </source>
</evidence>
<feature type="signal peptide" evidence="2">
    <location>
        <begin position="1"/>
        <end position="23"/>
    </location>
</feature>
<protein>
    <recommendedName>
        <fullName evidence="5">DUF5667 domain-containing protein</fullName>
    </recommendedName>
</protein>
<sequence length="222" mass="24563">MITINNKLLVFALLILLFSTASVRSSKAVGNPNQLSVSPTGKTIQNRNEVTTQNQGQDSKLQIETNESQMTRSASAEGAANRSQNAVQNMSLVAQKVQEMLQIRTTGGIGDQVRQIARDQNQAQTQTQNQLQRIDSKGGVAKFFFGPDYGAIKELQGLTEQNRLRIQQLQQLQTQLANSGDQTLIQATIQALEQQNTSLQNRLNAENQTFSLFGWLAKFLIN</sequence>
<feature type="coiled-coil region" evidence="1">
    <location>
        <begin position="155"/>
        <end position="209"/>
    </location>
</feature>
<name>A0A1F4ZQH0_9BACT</name>
<keyword evidence="2" id="KW-0732">Signal</keyword>